<name>A0A8J2KFU6_9HEXA</name>
<evidence type="ECO:0000313" key="3">
    <source>
        <dbReference type="Proteomes" id="UP000708208"/>
    </source>
</evidence>
<gene>
    <name evidence="2" type="ORF">AFUS01_LOCUS24540</name>
</gene>
<organism evidence="2 3">
    <name type="scientific">Allacma fusca</name>
    <dbReference type="NCBI Taxonomy" id="39272"/>
    <lineage>
        <taxon>Eukaryota</taxon>
        <taxon>Metazoa</taxon>
        <taxon>Ecdysozoa</taxon>
        <taxon>Arthropoda</taxon>
        <taxon>Hexapoda</taxon>
        <taxon>Collembola</taxon>
        <taxon>Symphypleona</taxon>
        <taxon>Sminthuridae</taxon>
        <taxon>Allacma</taxon>
    </lineage>
</organism>
<sequence length="43" mass="4562">MIGGGYSTRSTVAGGGADSSRRSWRLPKFCSAAAQPATKLKFW</sequence>
<evidence type="ECO:0000256" key="1">
    <source>
        <dbReference type="SAM" id="MobiDB-lite"/>
    </source>
</evidence>
<reference evidence="2" key="1">
    <citation type="submission" date="2021-06" db="EMBL/GenBank/DDBJ databases">
        <authorList>
            <person name="Hodson N. C."/>
            <person name="Mongue J. A."/>
            <person name="Jaron S. K."/>
        </authorList>
    </citation>
    <scope>NUCLEOTIDE SEQUENCE</scope>
</reference>
<comment type="caution">
    <text evidence="2">The sequence shown here is derived from an EMBL/GenBank/DDBJ whole genome shotgun (WGS) entry which is preliminary data.</text>
</comment>
<feature type="region of interest" description="Disordered" evidence="1">
    <location>
        <begin position="1"/>
        <end position="22"/>
    </location>
</feature>
<proteinExistence type="predicted"/>
<protein>
    <submittedName>
        <fullName evidence="2">Uncharacterized protein</fullName>
    </submittedName>
</protein>
<feature type="non-terminal residue" evidence="2">
    <location>
        <position position="43"/>
    </location>
</feature>
<accession>A0A8J2KFU6</accession>
<keyword evidence="3" id="KW-1185">Reference proteome</keyword>
<dbReference type="Proteomes" id="UP000708208">
    <property type="component" value="Unassembled WGS sequence"/>
</dbReference>
<dbReference type="AlphaFoldDB" id="A0A8J2KFU6"/>
<evidence type="ECO:0000313" key="2">
    <source>
        <dbReference type="EMBL" id="CAG7785945.1"/>
    </source>
</evidence>
<dbReference type="EMBL" id="CAJVCH010307960">
    <property type="protein sequence ID" value="CAG7785945.1"/>
    <property type="molecule type" value="Genomic_DNA"/>
</dbReference>